<comment type="catalytic activity">
    <reaction evidence="9">
        <text>L-seryl-[protein] + UDP-N-acetyl-alpha-D-glucosamine = 3-O-(N-acetyl-beta-D-glucosaminyl)-L-seryl-[protein] + UDP + H(+)</text>
        <dbReference type="Rhea" id="RHEA:48904"/>
        <dbReference type="Rhea" id="RHEA-COMP:9863"/>
        <dbReference type="Rhea" id="RHEA-COMP:12251"/>
        <dbReference type="ChEBI" id="CHEBI:15378"/>
        <dbReference type="ChEBI" id="CHEBI:29999"/>
        <dbReference type="ChEBI" id="CHEBI:57705"/>
        <dbReference type="ChEBI" id="CHEBI:58223"/>
        <dbReference type="ChEBI" id="CHEBI:90838"/>
        <dbReference type="EC" id="2.4.1.255"/>
    </reaction>
</comment>
<keyword evidence="4" id="KW-0732">Signal</keyword>
<evidence type="ECO:0000256" key="2">
    <source>
        <dbReference type="ARBA" id="ARBA00022676"/>
    </source>
</evidence>
<evidence type="ECO:0000256" key="5">
    <source>
        <dbReference type="ARBA" id="ARBA00022824"/>
    </source>
</evidence>
<keyword evidence="11" id="KW-0472">Membrane</keyword>
<evidence type="ECO:0000256" key="11">
    <source>
        <dbReference type="SAM" id="Phobius"/>
    </source>
</evidence>
<dbReference type="EMBL" id="CAJHNH020002780">
    <property type="protein sequence ID" value="CAG5127765.1"/>
    <property type="molecule type" value="Genomic_DNA"/>
</dbReference>
<dbReference type="AlphaFoldDB" id="A0A8S3ZJ03"/>
<dbReference type="OrthoDB" id="529273at2759"/>
<comment type="catalytic activity">
    <reaction evidence="10">
        <text>L-threonyl-[protein] + UDP-N-acetyl-alpha-D-glucosamine = 3-O-(N-acetyl-beta-D-glucosaminyl)-L-threonyl-[protein] + UDP + H(+)</text>
        <dbReference type="Rhea" id="RHEA:48908"/>
        <dbReference type="Rhea" id="RHEA-COMP:11060"/>
        <dbReference type="Rhea" id="RHEA-COMP:12252"/>
        <dbReference type="ChEBI" id="CHEBI:15378"/>
        <dbReference type="ChEBI" id="CHEBI:30013"/>
        <dbReference type="ChEBI" id="CHEBI:57705"/>
        <dbReference type="ChEBI" id="CHEBI:58223"/>
        <dbReference type="ChEBI" id="CHEBI:90840"/>
        <dbReference type="EC" id="2.4.1.255"/>
    </reaction>
</comment>
<keyword evidence="11" id="KW-0812">Transmembrane</keyword>
<keyword evidence="5" id="KW-0256">Endoplasmic reticulum</keyword>
<dbReference type="Proteomes" id="UP000678393">
    <property type="component" value="Unassembled WGS sequence"/>
</dbReference>
<name>A0A8S3ZJ03_9EUPU</name>
<keyword evidence="2" id="KW-0328">Glycosyltransferase</keyword>
<evidence type="ECO:0000256" key="4">
    <source>
        <dbReference type="ARBA" id="ARBA00022729"/>
    </source>
</evidence>
<protein>
    <recommendedName>
        <fullName evidence="7">EGF domain-specific O-linked N-acetylglucosamine transferase</fullName>
        <ecNumber evidence="1">2.4.1.255</ecNumber>
    </recommendedName>
    <alternativeName>
        <fullName evidence="8">Extracellular O-linked N-acetylglucosamine transferase</fullName>
    </alternativeName>
</protein>
<evidence type="ECO:0000256" key="8">
    <source>
        <dbReference type="ARBA" id="ARBA00042574"/>
    </source>
</evidence>
<dbReference type="GO" id="GO:0097363">
    <property type="term" value="F:protein O-acetylglucosaminyltransferase activity"/>
    <property type="evidence" value="ECO:0007669"/>
    <property type="project" value="UniProtKB-EC"/>
</dbReference>
<dbReference type="EC" id="2.4.1.255" evidence="1"/>
<evidence type="ECO:0000256" key="3">
    <source>
        <dbReference type="ARBA" id="ARBA00022679"/>
    </source>
</evidence>
<keyword evidence="11" id="KW-1133">Transmembrane helix</keyword>
<dbReference type="InterPro" id="IPR007657">
    <property type="entry name" value="Glycosyltransferase_61"/>
</dbReference>
<sequence length="515" mass="58855">MYQATQSAFILTSRGAGFLTTRRIKSFKCFVIGAVIINLLLFLSLAWKNAPRSPLSDVMNAGLLDVASNNNPNEIQPKRPFELGLPKGGASLEATSGWTIQEQEAVRKSACSYRTAVYMNNKHIDLNLPPFVHHVKSMTCLEGGEIAIFDDKFVKFNNVIIDSSKITNLRKGGEKMEDVWNQSEDEEYLKLEPGFFKASCLNPPVFNFPPADHLLEWAKSLQCYTANETVLSQYPLFTGTTLAIQRYEYVNLYHTMTDFYNAFVLMLIFGVPPSKLNILAVDAHPEGALDPVWKTLFGKFFRAGHLKEPTVFENLVWGLLGYFSPLNEHERTEVPYLTEFREFFLTRHNISTDHAINCDRLNVVIIWRRDYVAHPRNPKGSVVRKFDNEEEIVQQVKETLGPGANVQGMQLDNMLMQDQLHVIAKTDILMGMHGAGLSHILFLPATSGVIEFKPEYSNPALQHFKAFAYWRKLPYTIWHNYDTNNEKEFHKTYIPRDIVKKTVTEIFQEICKTVR</sequence>
<evidence type="ECO:0000256" key="9">
    <source>
        <dbReference type="ARBA" id="ARBA00048317"/>
    </source>
</evidence>
<dbReference type="PANTHER" id="PTHR20961">
    <property type="entry name" value="GLYCOSYLTRANSFERASE"/>
    <property type="match status" value="1"/>
</dbReference>
<feature type="transmembrane region" description="Helical" evidence="11">
    <location>
        <begin position="29"/>
        <end position="47"/>
    </location>
</feature>
<evidence type="ECO:0000256" key="6">
    <source>
        <dbReference type="ARBA" id="ARBA00023180"/>
    </source>
</evidence>
<gene>
    <name evidence="13" type="ORF">CUNI_LOCUS13323</name>
</gene>
<feature type="domain" description="Glycosyltransferase 61 catalytic" evidence="12">
    <location>
        <begin position="253"/>
        <end position="450"/>
    </location>
</feature>
<keyword evidence="6" id="KW-0325">Glycoprotein</keyword>
<organism evidence="13 14">
    <name type="scientific">Candidula unifasciata</name>
    <dbReference type="NCBI Taxonomy" id="100452"/>
    <lineage>
        <taxon>Eukaryota</taxon>
        <taxon>Metazoa</taxon>
        <taxon>Spiralia</taxon>
        <taxon>Lophotrochozoa</taxon>
        <taxon>Mollusca</taxon>
        <taxon>Gastropoda</taxon>
        <taxon>Heterobranchia</taxon>
        <taxon>Euthyneura</taxon>
        <taxon>Panpulmonata</taxon>
        <taxon>Eupulmonata</taxon>
        <taxon>Stylommatophora</taxon>
        <taxon>Helicina</taxon>
        <taxon>Helicoidea</taxon>
        <taxon>Geomitridae</taxon>
        <taxon>Candidula</taxon>
    </lineage>
</organism>
<dbReference type="PANTHER" id="PTHR20961:SF148">
    <property type="entry name" value="EGF DOMAIN-SPECIFIC O-LINKED N-ACETYLGLUCOSAMINE TRANSFERASE"/>
    <property type="match status" value="1"/>
</dbReference>
<keyword evidence="3" id="KW-0808">Transferase</keyword>
<evidence type="ECO:0000256" key="10">
    <source>
        <dbReference type="ARBA" id="ARBA00049432"/>
    </source>
</evidence>
<evidence type="ECO:0000313" key="13">
    <source>
        <dbReference type="EMBL" id="CAG5127765.1"/>
    </source>
</evidence>
<reference evidence="13" key="1">
    <citation type="submission" date="2021-04" db="EMBL/GenBank/DDBJ databases">
        <authorList>
            <consortium name="Molecular Ecology Group"/>
        </authorList>
    </citation>
    <scope>NUCLEOTIDE SEQUENCE</scope>
</reference>
<evidence type="ECO:0000313" key="14">
    <source>
        <dbReference type="Proteomes" id="UP000678393"/>
    </source>
</evidence>
<comment type="caution">
    <text evidence="13">The sequence shown here is derived from an EMBL/GenBank/DDBJ whole genome shotgun (WGS) entry which is preliminary data.</text>
</comment>
<keyword evidence="14" id="KW-1185">Reference proteome</keyword>
<dbReference type="InterPro" id="IPR049625">
    <property type="entry name" value="Glyco_transf_61_cat"/>
</dbReference>
<evidence type="ECO:0000259" key="12">
    <source>
        <dbReference type="Pfam" id="PF04577"/>
    </source>
</evidence>
<accession>A0A8S3ZJ03</accession>
<dbReference type="Pfam" id="PF04577">
    <property type="entry name" value="Glyco_transf_61"/>
    <property type="match status" value="1"/>
</dbReference>
<evidence type="ECO:0000256" key="1">
    <source>
        <dbReference type="ARBA" id="ARBA00011970"/>
    </source>
</evidence>
<proteinExistence type="predicted"/>
<evidence type="ECO:0000256" key="7">
    <source>
        <dbReference type="ARBA" id="ARBA00040944"/>
    </source>
</evidence>